<sequence length="386" mass="44805">MEQAIVEDGIHGMVPKEKMSEGARKLRDFYEKRPDAPIYQCEFGFYSLEHWMKEGYINDNTDLSKLFGYDEPGNFSLGGLGWTEAAFCPAFEEKIIEDRGDYEVVQDYAGRHVLFFKGRRDGFMPEYLTHPVKDMKTWEENCKWRLNPDTPGRYDDLEQKMTKAKECAGKGMIITQNVIGAYMYLRSLMGPVDLLYKFYDQPELIHSCMETWFNLADSIIAKHQQYVTIDEFYIGEDICYNHGPLISPDMIKEYLFPYYQQLISNIKARQIDKNRHLYFQVDTDGYAASVIPLYKDIGMDYMSPFEVASGCDVIEIGKQYPDLLIRGGIDKRELARGKNAIDKLVDSILPIMKKRGGYIPTCDHGVPAEVDFNDYMHFRKRMLEFA</sequence>
<name>F3ZYI3_MAHA5</name>
<dbReference type="HOGENOM" id="CLU_058590_0_0_9"/>
<dbReference type="RefSeq" id="WP_013781154.1">
    <property type="nucleotide sequence ID" value="NC_015520.1"/>
</dbReference>
<keyword evidence="3" id="KW-1185">Reference proteome</keyword>
<dbReference type="Gene3D" id="3.20.20.210">
    <property type="match status" value="1"/>
</dbReference>
<reference evidence="2 3" key="2">
    <citation type="journal article" date="2011" name="Stand. Genomic Sci.">
        <title>Complete genome sequence of Mahella australiensis type strain (50-1 BON).</title>
        <authorList>
            <person name="Sikorski J."/>
            <person name="Teshima H."/>
            <person name="Nolan M."/>
            <person name="Lucas S."/>
            <person name="Hammon N."/>
            <person name="Deshpande S."/>
            <person name="Cheng J.F."/>
            <person name="Pitluck S."/>
            <person name="Liolios K."/>
            <person name="Pagani I."/>
            <person name="Ivanova N."/>
            <person name="Huntemann M."/>
            <person name="Mavromatis K."/>
            <person name="Ovchinikova G."/>
            <person name="Pati A."/>
            <person name="Tapia R."/>
            <person name="Han C."/>
            <person name="Goodwin L."/>
            <person name="Chen A."/>
            <person name="Palaniappan K."/>
            <person name="Land M."/>
            <person name="Hauser L."/>
            <person name="Ngatchou-Djao O.D."/>
            <person name="Rohde M."/>
            <person name="Pukall R."/>
            <person name="Spring S."/>
            <person name="Abt B."/>
            <person name="Goker M."/>
            <person name="Detter J.C."/>
            <person name="Woyke T."/>
            <person name="Bristow J."/>
            <person name="Markowitz V."/>
            <person name="Hugenholtz P."/>
            <person name="Eisen J.A."/>
            <person name="Kyrpides N.C."/>
            <person name="Klenk H.P."/>
            <person name="Lapidus A."/>
        </authorList>
    </citation>
    <scope>NUCLEOTIDE SEQUENCE [LARGE SCALE GENOMIC DNA]</scope>
    <source>
        <strain evidence="3">DSM 15567 / CIP 107919 / 50-1 BON</strain>
    </source>
</reference>
<dbReference type="SUPFAM" id="SSF51726">
    <property type="entry name" value="UROD/MetE-like"/>
    <property type="match status" value="1"/>
</dbReference>
<dbReference type="KEGG" id="mas:Mahau_1536"/>
<evidence type="ECO:0000313" key="3">
    <source>
        <dbReference type="Proteomes" id="UP000008457"/>
    </source>
</evidence>
<dbReference type="STRING" id="697281.Mahau_1536"/>
<dbReference type="eggNOG" id="COG0407">
    <property type="taxonomic scope" value="Bacteria"/>
</dbReference>
<evidence type="ECO:0000259" key="1">
    <source>
        <dbReference type="Pfam" id="PF01208"/>
    </source>
</evidence>
<gene>
    <name evidence="2" type="ordered locus">Mahau_1536</name>
</gene>
<dbReference type="AlphaFoldDB" id="F3ZYI3"/>
<dbReference type="Pfam" id="PF01208">
    <property type="entry name" value="URO-D"/>
    <property type="match status" value="1"/>
</dbReference>
<dbReference type="InterPro" id="IPR000257">
    <property type="entry name" value="Uroporphyrinogen_deCOase"/>
</dbReference>
<dbReference type="Proteomes" id="UP000008457">
    <property type="component" value="Chromosome"/>
</dbReference>
<dbReference type="GO" id="GO:0006779">
    <property type="term" value="P:porphyrin-containing compound biosynthetic process"/>
    <property type="evidence" value="ECO:0007669"/>
    <property type="project" value="InterPro"/>
</dbReference>
<dbReference type="InterPro" id="IPR038071">
    <property type="entry name" value="UROD/MetE-like_sf"/>
</dbReference>
<evidence type="ECO:0000313" key="2">
    <source>
        <dbReference type="EMBL" id="AEE96725.1"/>
    </source>
</evidence>
<reference evidence="3" key="1">
    <citation type="submission" date="2010-11" db="EMBL/GenBank/DDBJ databases">
        <title>The complete genome of Mahella australiensis DSM 15567.</title>
        <authorList>
            <consortium name="US DOE Joint Genome Institute (JGI-PGF)"/>
            <person name="Lucas S."/>
            <person name="Copeland A."/>
            <person name="Lapidus A."/>
            <person name="Bruce D."/>
            <person name="Goodwin L."/>
            <person name="Pitluck S."/>
            <person name="Kyrpides N."/>
            <person name="Mavromatis K."/>
            <person name="Pagani I."/>
            <person name="Ivanova N."/>
            <person name="Teshima H."/>
            <person name="Brettin T."/>
            <person name="Detter J.C."/>
            <person name="Han C."/>
            <person name="Tapia R."/>
            <person name="Land M."/>
            <person name="Hauser L."/>
            <person name="Markowitz V."/>
            <person name="Cheng J.-F."/>
            <person name="Hugenholtz P."/>
            <person name="Woyke T."/>
            <person name="Wu D."/>
            <person name="Spring S."/>
            <person name="Pukall R."/>
            <person name="Steenblock K."/>
            <person name="Schneider S."/>
            <person name="Klenk H.-P."/>
            <person name="Eisen J.A."/>
        </authorList>
    </citation>
    <scope>NUCLEOTIDE SEQUENCE [LARGE SCALE GENOMIC DNA]</scope>
    <source>
        <strain evidence="3">DSM 15567 / CIP 107919 / 50-1 BON</strain>
    </source>
</reference>
<accession>F3ZYI3</accession>
<protein>
    <recommendedName>
        <fullName evidence="1">Uroporphyrinogen decarboxylase (URO-D) domain-containing protein</fullName>
    </recommendedName>
</protein>
<organism evidence="2 3">
    <name type="scientific">Mahella australiensis (strain DSM 15567 / CIP 107919 / 50-1 BON)</name>
    <dbReference type="NCBI Taxonomy" id="697281"/>
    <lineage>
        <taxon>Bacteria</taxon>
        <taxon>Bacillati</taxon>
        <taxon>Bacillota</taxon>
        <taxon>Clostridia</taxon>
        <taxon>Thermoanaerobacterales</taxon>
        <taxon>Thermoanaerobacterales Family IV. Incertae Sedis</taxon>
        <taxon>Mahella</taxon>
    </lineage>
</organism>
<proteinExistence type="predicted"/>
<dbReference type="GO" id="GO:0004853">
    <property type="term" value="F:uroporphyrinogen decarboxylase activity"/>
    <property type="evidence" value="ECO:0007669"/>
    <property type="project" value="InterPro"/>
</dbReference>
<feature type="domain" description="Uroporphyrinogen decarboxylase (URO-D)" evidence="1">
    <location>
        <begin position="169"/>
        <end position="378"/>
    </location>
</feature>
<dbReference type="EMBL" id="CP002360">
    <property type="protein sequence ID" value="AEE96725.1"/>
    <property type="molecule type" value="Genomic_DNA"/>
</dbReference>